<feature type="compositionally biased region" description="Basic and acidic residues" evidence="1">
    <location>
        <begin position="56"/>
        <end position="72"/>
    </location>
</feature>
<accession>A0A8H6J800</accession>
<dbReference type="Proteomes" id="UP000654918">
    <property type="component" value="Unassembled WGS sequence"/>
</dbReference>
<keyword evidence="3" id="KW-1185">Reference proteome</keyword>
<dbReference type="EMBL" id="WIGO01000615">
    <property type="protein sequence ID" value="KAF6807696.1"/>
    <property type="molecule type" value="Genomic_DNA"/>
</dbReference>
<evidence type="ECO:0000313" key="3">
    <source>
        <dbReference type="Proteomes" id="UP000654918"/>
    </source>
</evidence>
<feature type="compositionally biased region" description="Polar residues" evidence="1">
    <location>
        <begin position="1"/>
        <end position="18"/>
    </location>
</feature>
<sequence>MDTGNTFSNLGTGSQNVISSGTQNNNSGSGSQYNANTIAFHQHNQHHNANLLADLRVTDPRDDKTRIQDTKD</sequence>
<reference evidence="2" key="1">
    <citation type="journal article" date="2020" name="Phytopathology">
        <title>Genome Sequence Resources of Colletotrichum truncatum, C. plurivorum, C. musicola, and C. sojae: Four Species Pathogenic to Soybean (Glycine max).</title>
        <authorList>
            <person name="Rogerio F."/>
            <person name="Boufleur T.R."/>
            <person name="Ciampi-Guillardi M."/>
            <person name="Sukno S.A."/>
            <person name="Thon M.R."/>
            <person name="Massola Junior N.S."/>
            <person name="Baroncelli R."/>
        </authorList>
    </citation>
    <scope>NUCLEOTIDE SEQUENCE</scope>
    <source>
        <strain evidence="2">LFN00145</strain>
    </source>
</reference>
<gene>
    <name evidence="2" type="ORF">CPLU01_15767</name>
</gene>
<feature type="compositionally biased region" description="Low complexity" evidence="1">
    <location>
        <begin position="19"/>
        <end position="36"/>
    </location>
</feature>
<feature type="region of interest" description="Disordered" evidence="1">
    <location>
        <begin position="1"/>
        <end position="72"/>
    </location>
</feature>
<evidence type="ECO:0000256" key="1">
    <source>
        <dbReference type="SAM" id="MobiDB-lite"/>
    </source>
</evidence>
<name>A0A8H6J800_9PEZI</name>
<protein>
    <submittedName>
        <fullName evidence="2">Beta transducin-like protein het-e4s</fullName>
    </submittedName>
</protein>
<evidence type="ECO:0000313" key="2">
    <source>
        <dbReference type="EMBL" id="KAF6807696.1"/>
    </source>
</evidence>
<proteinExistence type="predicted"/>
<organism evidence="2 3">
    <name type="scientific">Colletotrichum plurivorum</name>
    <dbReference type="NCBI Taxonomy" id="2175906"/>
    <lineage>
        <taxon>Eukaryota</taxon>
        <taxon>Fungi</taxon>
        <taxon>Dikarya</taxon>
        <taxon>Ascomycota</taxon>
        <taxon>Pezizomycotina</taxon>
        <taxon>Sordariomycetes</taxon>
        <taxon>Hypocreomycetidae</taxon>
        <taxon>Glomerellales</taxon>
        <taxon>Glomerellaceae</taxon>
        <taxon>Colletotrichum</taxon>
        <taxon>Colletotrichum orchidearum species complex</taxon>
    </lineage>
</organism>
<dbReference type="AlphaFoldDB" id="A0A8H6J800"/>
<comment type="caution">
    <text evidence="2">The sequence shown here is derived from an EMBL/GenBank/DDBJ whole genome shotgun (WGS) entry which is preliminary data.</text>
</comment>